<gene>
    <name evidence="2" type="ORF">PECAL_5P14650</name>
</gene>
<protein>
    <submittedName>
        <fullName evidence="2">Uncharacterized protein</fullName>
    </submittedName>
</protein>
<feature type="compositionally biased region" description="Acidic residues" evidence="1">
    <location>
        <begin position="1"/>
        <end position="14"/>
    </location>
</feature>
<feature type="region of interest" description="Disordered" evidence="1">
    <location>
        <begin position="1"/>
        <end position="20"/>
    </location>
</feature>
<organism evidence="2 3">
    <name type="scientific">Pelagomonas calceolata</name>
    <dbReference type="NCBI Taxonomy" id="35677"/>
    <lineage>
        <taxon>Eukaryota</taxon>
        <taxon>Sar</taxon>
        <taxon>Stramenopiles</taxon>
        <taxon>Ochrophyta</taxon>
        <taxon>Pelagophyceae</taxon>
        <taxon>Pelagomonadales</taxon>
        <taxon>Pelagomonadaceae</taxon>
        <taxon>Pelagomonas</taxon>
    </lineage>
</organism>
<name>A0A8J2X1W9_9STRA</name>
<evidence type="ECO:0000313" key="2">
    <source>
        <dbReference type="EMBL" id="CAH0376870.1"/>
    </source>
</evidence>
<dbReference type="EMBL" id="CAKKNE010000005">
    <property type="protein sequence ID" value="CAH0376870.1"/>
    <property type="molecule type" value="Genomic_DNA"/>
</dbReference>
<evidence type="ECO:0000256" key="1">
    <source>
        <dbReference type="SAM" id="MobiDB-lite"/>
    </source>
</evidence>
<keyword evidence="3" id="KW-1185">Reference proteome</keyword>
<accession>A0A8J2X1W9</accession>
<dbReference type="AlphaFoldDB" id="A0A8J2X1W9"/>
<dbReference type="Proteomes" id="UP000789595">
    <property type="component" value="Unassembled WGS sequence"/>
</dbReference>
<proteinExistence type="predicted"/>
<evidence type="ECO:0000313" key="3">
    <source>
        <dbReference type="Proteomes" id="UP000789595"/>
    </source>
</evidence>
<sequence>MDFLDYEEETEINESDSPHQSITKLLDNRELLQELRATPSIAEFLKTNASLVLQAALTKDGEVDDDDDTVDQKQRYTPADRRAYVASEVLCGPDVACVAILKACADSEECWALLEDPSPVSTMRDARWARIWLRLLEVARYDTIKHAPPLSRFAAAVSKNSTSAADVAGALLKDACRRDRAVKVAWNDLRSICAALDVGASAQLLLNALPGCASKIVDDQRCLASVARARSTKALLVMAEILSEAASGDFENRPALAKALAPHSTRIAKQLSQGARLEKVAAAQLLRGLARCPDANSALCDACLDACADSLFTHPHADVLHVHSADVLLAIIDRKPLHAHAAKRLERLLFRDNSTEGGLLSRIRSTLTGLERPKNSRDAHLVVLGEAVCAALREDEAKPGAGLVPDLLYARRNELDAWLHFVEDLARLTARKVAADFAVPVVNGGGWDDVNAG</sequence>
<comment type="caution">
    <text evidence="2">The sequence shown here is derived from an EMBL/GenBank/DDBJ whole genome shotgun (WGS) entry which is preliminary data.</text>
</comment>
<reference evidence="2" key="1">
    <citation type="submission" date="2021-11" db="EMBL/GenBank/DDBJ databases">
        <authorList>
            <consortium name="Genoscope - CEA"/>
            <person name="William W."/>
        </authorList>
    </citation>
    <scope>NUCLEOTIDE SEQUENCE</scope>
</reference>